<keyword evidence="1" id="KW-0472">Membrane</keyword>
<organism evidence="2 3">
    <name type="scientific">Stentor coeruleus</name>
    <dbReference type="NCBI Taxonomy" id="5963"/>
    <lineage>
        <taxon>Eukaryota</taxon>
        <taxon>Sar</taxon>
        <taxon>Alveolata</taxon>
        <taxon>Ciliophora</taxon>
        <taxon>Postciliodesmatophora</taxon>
        <taxon>Heterotrichea</taxon>
        <taxon>Heterotrichida</taxon>
        <taxon>Stentoridae</taxon>
        <taxon>Stentor</taxon>
    </lineage>
</organism>
<dbReference type="AlphaFoldDB" id="A0A1R2C5L0"/>
<feature type="transmembrane region" description="Helical" evidence="1">
    <location>
        <begin position="80"/>
        <end position="98"/>
    </location>
</feature>
<comment type="caution">
    <text evidence="2">The sequence shown here is derived from an EMBL/GenBank/DDBJ whole genome shotgun (WGS) entry which is preliminary data.</text>
</comment>
<sequence>MDMMEIMGFCRVAGVFVVIFMAGKVWGLVCVGVLFMLAYWVTAMILEQSSRSIIIHKCVSQMSSIMLLVICCYYEKALRVYFLLSAGIEYLCIWLTVYDEVLNKKLRNDIIAKNKLPLDEGLSWMLNDGFILLNLAIGQGITENIGFVRKVYLFLFSGFIARKTMNLITIYFSITDIVVLENKNN</sequence>
<feature type="transmembrane region" description="Helical" evidence="1">
    <location>
        <begin position="122"/>
        <end position="141"/>
    </location>
</feature>
<evidence type="ECO:0000313" key="3">
    <source>
        <dbReference type="Proteomes" id="UP000187209"/>
    </source>
</evidence>
<gene>
    <name evidence="2" type="ORF">SteCoe_14615</name>
</gene>
<feature type="transmembrane region" description="Helical" evidence="1">
    <location>
        <begin position="153"/>
        <end position="174"/>
    </location>
</feature>
<evidence type="ECO:0000313" key="2">
    <source>
        <dbReference type="EMBL" id="OMJ84271.1"/>
    </source>
</evidence>
<proteinExistence type="predicted"/>
<name>A0A1R2C5L0_9CILI</name>
<feature type="transmembrane region" description="Helical" evidence="1">
    <location>
        <begin position="53"/>
        <end position="73"/>
    </location>
</feature>
<reference evidence="2 3" key="1">
    <citation type="submission" date="2016-11" db="EMBL/GenBank/DDBJ databases">
        <title>The macronuclear genome of Stentor coeruleus: a giant cell with tiny introns.</title>
        <authorList>
            <person name="Slabodnick M."/>
            <person name="Ruby J.G."/>
            <person name="Reiff S.B."/>
            <person name="Swart E.C."/>
            <person name="Gosai S."/>
            <person name="Prabakaran S."/>
            <person name="Witkowska E."/>
            <person name="Larue G.E."/>
            <person name="Fisher S."/>
            <person name="Freeman R.M."/>
            <person name="Gunawardena J."/>
            <person name="Chu W."/>
            <person name="Stover N.A."/>
            <person name="Gregory B.D."/>
            <person name="Nowacki M."/>
            <person name="Derisi J."/>
            <person name="Roy S.W."/>
            <person name="Marshall W.F."/>
            <person name="Sood P."/>
        </authorList>
    </citation>
    <scope>NUCLEOTIDE SEQUENCE [LARGE SCALE GENOMIC DNA]</scope>
    <source>
        <strain evidence="2">WM001</strain>
    </source>
</reference>
<keyword evidence="1" id="KW-0812">Transmembrane</keyword>
<protein>
    <submittedName>
        <fullName evidence="2">Uncharacterized protein</fullName>
    </submittedName>
</protein>
<feature type="transmembrane region" description="Helical" evidence="1">
    <location>
        <begin position="12"/>
        <end position="41"/>
    </location>
</feature>
<keyword evidence="3" id="KW-1185">Reference proteome</keyword>
<keyword evidence="1" id="KW-1133">Transmembrane helix</keyword>
<dbReference type="EMBL" id="MPUH01000274">
    <property type="protein sequence ID" value="OMJ84271.1"/>
    <property type="molecule type" value="Genomic_DNA"/>
</dbReference>
<evidence type="ECO:0000256" key="1">
    <source>
        <dbReference type="SAM" id="Phobius"/>
    </source>
</evidence>
<dbReference type="Proteomes" id="UP000187209">
    <property type="component" value="Unassembled WGS sequence"/>
</dbReference>
<accession>A0A1R2C5L0</accession>